<dbReference type="Proteomes" id="UP000701853">
    <property type="component" value="Chromosome 8"/>
</dbReference>
<evidence type="ECO:0000259" key="1">
    <source>
        <dbReference type="Pfam" id="PF13456"/>
    </source>
</evidence>
<feature type="domain" description="RNase H type-1" evidence="1">
    <location>
        <begin position="3"/>
        <end position="62"/>
    </location>
</feature>
<dbReference type="PANTHER" id="PTHR34023">
    <property type="entry name" value="RNASE H DOMAIN-CONTAINING PROTEIN"/>
    <property type="match status" value="1"/>
</dbReference>
<sequence>MRGSRQVEVESDNALLINSIRNGFAANSNTVEVQLIHELCNRDCQVKLRHVLRESNKVADCLEKIAGGRMNQLVVLVDPSSHIRRLLEEDIDSLMGSGIGAGVFGLRMGITMWLCGILSQAIVTVAHGFDSPRSLMFLAIQCLLSTSILDYESMNSLINDEVYSYC</sequence>
<evidence type="ECO:0000313" key="2">
    <source>
        <dbReference type="EMBL" id="KAG8485215.1"/>
    </source>
</evidence>
<name>A0A8J5YYB1_9ROSI</name>
<evidence type="ECO:0000313" key="3">
    <source>
        <dbReference type="Proteomes" id="UP000701853"/>
    </source>
</evidence>
<reference evidence="2 3" key="1">
    <citation type="journal article" date="2021" name="bioRxiv">
        <title>The Gossypium anomalum genome as a resource for cotton improvement and evolutionary analysis of hybrid incompatibility.</title>
        <authorList>
            <person name="Grover C.E."/>
            <person name="Yuan D."/>
            <person name="Arick M.A."/>
            <person name="Miller E.R."/>
            <person name="Hu G."/>
            <person name="Peterson D.G."/>
            <person name="Wendel J.F."/>
            <person name="Udall J.A."/>
        </authorList>
    </citation>
    <scope>NUCLEOTIDE SEQUENCE [LARGE SCALE GENOMIC DNA]</scope>
    <source>
        <strain evidence="2">JFW-Udall</strain>
        <tissue evidence="2">Leaf</tissue>
    </source>
</reference>
<dbReference type="InterPro" id="IPR044730">
    <property type="entry name" value="RNase_H-like_dom_plant"/>
</dbReference>
<dbReference type="Pfam" id="PF13456">
    <property type="entry name" value="RVT_3"/>
    <property type="match status" value="1"/>
</dbReference>
<keyword evidence="3" id="KW-1185">Reference proteome</keyword>
<dbReference type="PANTHER" id="PTHR34023:SF4">
    <property type="entry name" value="RNASE H TYPE-1 DOMAIN-CONTAINING PROTEIN"/>
    <property type="match status" value="1"/>
</dbReference>
<dbReference type="GO" id="GO:0004523">
    <property type="term" value="F:RNA-DNA hybrid ribonuclease activity"/>
    <property type="evidence" value="ECO:0007669"/>
    <property type="project" value="InterPro"/>
</dbReference>
<dbReference type="EMBL" id="JAHUZN010000008">
    <property type="protein sequence ID" value="KAG8485215.1"/>
    <property type="molecule type" value="Genomic_DNA"/>
</dbReference>
<dbReference type="CDD" id="cd06222">
    <property type="entry name" value="RNase_H_like"/>
    <property type="match status" value="1"/>
</dbReference>
<dbReference type="Gene3D" id="3.30.420.10">
    <property type="entry name" value="Ribonuclease H-like superfamily/Ribonuclease H"/>
    <property type="match status" value="1"/>
</dbReference>
<dbReference type="InterPro" id="IPR036397">
    <property type="entry name" value="RNaseH_sf"/>
</dbReference>
<dbReference type="AlphaFoldDB" id="A0A8J5YYB1"/>
<gene>
    <name evidence="2" type="ORF">CXB51_021800</name>
</gene>
<proteinExistence type="predicted"/>
<dbReference type="GO" id="GO:0003676">
    <property type="term" value="F:nucleic acid binding"/>
    <property type="evidence" value="ECO:0007669"/>
    <property type="project" value="InterPro"/>
</dbReference>
<accession>A0A8J5YYB1</accession>
<dbReference type="OrthoDB" id="1435729at2759"/>
<comment type="caution">
    <text evidence="2">The sequence shown here is derived from an EMBL/GenBank/DDBJ whole genome shotgun (WGS) entry which is preliminary data.</text>
</comment>
<dbReference type="InterPro" id="IPR002156">
    <property type="entry name" value="RNaseH_domain"/>
</dbReference>
<organism evidence="2 3">
    <name type="scientific">Gossypium anomalum</name>
    <dbReference type="NCBI Taxonomy" id="47600"/>
    <lineage>
        <taxon>Eukaryota</taxon>
        <taxon>Viridiplantae</taxon>
        <taxon>Streptophyta</taxon>
        <taxon>Embryophyta</taxon>
        <taxon>Tracheophyta</taxon>
        <taxon>Spermatophyta</taxon>
        <taxon>Magnoliopsida</taxon>
        <taxon>eudicotyledons</taxon>
        <taxon>Gunneridae</taxon>
        <taxon>Pentapetalae</taxon>
        <taxon>rosids</taxon>
        <taxon>malvids</taxon>
        <taxon>Malvales</taxon>
        <taxon>Malvaceae</taxon>
        <taxon>Malvoideae</taxon>
        <taxon>Gossypium</taxon>
    </lineage>
</organism>
<protein>
    <recommendedName>
        <fullName evidence="1">RNase H type-1 domain-containing protein</fullName>
    </recommendedName>
</protein>